<evidence type="ECO:0000313" key="1">
    <source>
        <dbReference type="EMBL" id="CAB4580072.1"/>
    </source>
</evidence>
<accession>A0A6J6EU91</accession>
<dbReference type="AlphaFoldDB" id="A0A6J6EU91"/>
<dbReference type="EMBL" id="CAEZVX010000014">
    <property type="protein sequence ID" value="CAB4637097.1"/>
    <property type="molecule type" value="Genomic_DNA"/>
</dbReference>
<organism evidence="1">
    <name type="scientific">freshwater metagenome</name>
    <dbReference type="NCBI Taxonomy" id="449393"/>
    <lineage>
        <taxon>unclassified sequences</taxon>
        <taxon>metagenomes</taxon>
        <taxon>ecological metagenomes</taxon>
    </lineage>
</organism>
<gene>
    <name evidence="1" type="ORF">UFOPK1755_00442</name>
    <name evidence="2" type="ORF">UFOPK2155_00248</name>
</gene>
<dbReference type="EMBL" id="CAEZTX010000025">
    <property type="protein sequence ID" value="CAB4580072.1"/>
    <property type="molecule type" value="Genomic_DNA"/>
</dbReference>
<proteinExistence type="predicted"/>
<evidence type="ECO:0000313" key="2">
    <source>
        <dbReference type="EMBL" id="CAB4637097.1"/>
    </source>
</evidence>
<protein>
    <submittedName>
        <fullName evidence="1">Unannotated protein</fullName>
    </submittedName>
</protein>
<name>A0A6J6EU91_9ZZZZ</name>
<reference evidence="1" key="1">
    <citation type="submission" date="2020-05" db="EMBL/GenBank/DDBJ databases">
        <authorList>
            <person name="Chiriac C."/>
            <person name="Salcher M."/>
            <person name="Ghai R."/>
            <person name="Kavagutti S V."/>
        </authorList>
    </citation>
    <scope>NUCLEOTIDE SEQUENCE</scope>
</reference>
<sequence>MAERYALVISHPDFNRRSQNYTESTVSWMPTGRGL</sequence>